<gene>
    <name evidence="4" type="ORF">Murmansk-200</name>
</gene>
<evidence type="ECO:0000256" key="2">
    <source>
        <dbReference type="ARBA" id="ARBA00022737"/>
    </source>
</evidence>
<dbReference type="Pfam" id="PF01344">
    <property type="entry name" value="Kelch_1"/>
    <property type="match status" value="1"/>
</dbReference>
<dbReference type="EMBL" id="MF001304">
    <property type="protein sequence ID" value="AST09395.1"/>
    <property type="molecule type" value="Genomic_DNA"/>
</dbReference>
<name>A0A223FN27_9POXV</name>
<dbReference type="InterPro" id="IPR000210">
    <property type="entry name" value="BTB/POZ_dom"/>
</dbReference>
<dbReference type="PANTHER" id="PTHR45632:SF3">
    <property type="entry name" value="KELCH-LIKE PROTEIN 32"/>
    <property type="match status" value="1"/>
</dbReference>
<dbReference type="Pfam" id="PF07707">
    <property type="entry name" value="BACK"/>
    <property type="match status" value="1"/>
</dbReference>
<organism evidence="4">
    <name type="scientific">Murmansk poxvirus</name>
    <dbReference type="NCBI Taxonomy" id="2025359"/>
    <lineage>
        <taxon>Viruses</taxon>
        <taxon>Varidnaviria</taxon>
        <taxon>Bamfordvirae</taxon>
        <taxon>Nucleocytoviricota</taxon>
        <taxon>Pokkesviricetes</taxon>
        <taxon>Chitovirales</taxon>
        <taxon>Poxviridae</taxon>
        <taxon>Chordopoxvirinae</taxon>
        <taxon>Centapoxvirus</taxon>
        <taxon>Centapoxvirus microtuspox</taxon>
        <taxon>Murmansk microtuspox virus</taxon>
    </lineage>
</organism>
<dbReference type="SMART" id="SM00225">
    <property type="entry name" value="BTB"/>
    <property type="match status" value="1"/>
</dbReference>
<evidence type="ECO:0000259" key="3">
    <source>
        <dbReference type="PROSITE" id="PS50097"/>
    </source>
</evidence>
<dbReference type="Pfam" id="PF00651">
    <property type="entry name" value="BTB"/>
    <property type="match status" value="1"/>
</dbReference>
<keyword evidence="5" id="KW-1185">Reference proteome</keyword>
<dbReference type="Gene3D" id="3.30.710.10">
    <property type="entry name" value="Potassium Channel Kv1.1, Chain A"/>
    <property type="match status" value="1"/>
</dbReference>
<dbReference type="PROSITE" id="PS50097">
    <property type="entry name" value="BTB"/>
    <property type="match status" value="1"/>
</dbReference>
<dbReference type="PIRSF" id="PIRSF037037">
    <property type="entry name" value="Kelch-like_protein_gigaxonin"/>
    <property type="match status" value="1"/>
</dbReference>
<dbReference type="Gene3D" id="2.120.10.80">
    <property type="entry name" value="Kelch-type beta propeller"/>
    <property type="match status" value="2"/>
</dbReference>
<protein>
    <submittedName>
        <fullName evidence="4">Kelch-like protein</fullName>
    </submittedName>
</protein>
<dbReference type="SMART" id="SM00612">
    <property type="entry name" value="Kelch"/>
    <property type="match status" value="4"/>
</dbReference>
<evidence type="ECO:0000313" key="4">
    <source>
        <dbReference type="EMBL" id="AST09395.1"/>
    </source>
</evidence>
<dbReference type="SMART" id="SM00875">
    <property type="entry name" value="BACK"/>
    <property type="match status" value="1"/>
</dbReference>
<evidence type="ECO:0000313" key="5">
    <source>
        <dbReference type="Proteomes" id="UP000217350"/>
    </source>
</evidence>
<dbReference type="InterPro" id="IPR015915">
    <property type="entry name" value="Kelch-typ_b-propeller"/>
</dbReference>
<keyword evidence="1" id="KW-0880">Kelch repeat</keyword>
<dbReference type="InterPro" id="IPR006652">
    <property type="entry name" value="Kelch_1"/>
</dbReference>
<dbReference type="Gene3D" id="1.25.40.420">
    <property type="match status" value="1"/>
</dbReference>
<dbReference type="InterPro" id="IPR017096">
    <property type="entry name" value="BTB-kelch_protein"/>
</dbReference>
<dbReference type="PANTHER" id="PTHR45632">
    <property type="entry name" value="LD33804P"/>
    <property type="match status" value="1"/>
</dbReference>
<dbReference type="SUPFAM" id="SSF54695">
    <property type="entry name" value="POZ domain"/>
    <property type="match status" value="1"/>
</dbReference>
<dbReference type="SUPFAM" id="SSF117281">
    <property type="entry name" value="Kelch motif"/>
    <property type="match status" value="2"/>
</dbReference>
<reference evidence="4" key="1">
    <citation type="journal article" date="2017" name="Virus Genes">
        <title>Two novel poxviruses with unusual genome rearrangements: NY_014 and Murmansk.</title>
        <authorList>
            <person name="Smithson C."/>
            <person name="Meyer H."/>
            <person name="Gigante C.M."/>
            <person name="Gao J."/>
            <person name="Zhao H."/>
            <person name="Batra D."/>
            <person name="Damon I."/>
            <person name="Upton C."/>
            <person name="Li Y."/>
        </authorList>
    </citation>
    <scope>NUCLEOTIDE SEQUENCE [LARGE SCALE GENOMIC DNA]</scope>
    <source>
        <strain evidence="4">LEIV-11411</strain>
    </source>
</reference>
<dbReference type="InterPro" id="IPR011705">
    <property type="entry name" value="BACK"/>
</dbReference>
<accession>A0A223FN27</accession>
<dbReference type="InterPro" id="IPR011333">
    <property type="entry name" value="SKP1/BTB/POZ_sf"/>
</dbReference>
<dbReference type="SMR" id="A0A223FN27"/>
<dbReference type="OrthoDB" id="3226at10239"/>
<evidence type="ECO:0000256" key="1">
    <source>
        <dbReference type="ARBA" id="ARBA00022441"/>
    </source>
</evidence>
<sequence length="568" mass="65708">MECVNIILGDEIISSDKKLLYSCSSFFKNRFGFDDNTDIDLSSYNNHDLIKQLIIFVNTDKLDIDDKNVQDILVLADCLDIIKARELCTEFIKEKLDVKNCLDIMKYAKFYNFKDIETAATTIIVANFRDIIKDNDFMSLPFDIISSIFENDDLNTKSEDEVMDALCMWMKGDEERTKLVKENISKLIRVDELIYNKNVLKELGCENLPPSVPRKSSGFLYSVGIQDNDSCISTLEKYDRVKDEWEIVSDIPYKIRDCMIAAVGDIVYIICGTKIYYTTTDVYSYNTKTNVWKKEPSTVYPRKNAGVAVVKDHIYLISGDAERNNDLDSPRFTDPDCGYYNIIDEGEDEEGEDEEGDEESYYGKYLKRYNPTMERRCPEDGKWKVVKTTLPVIGKCSATSIGDYIYIIVNEKYIKHNEGIVFCFDTKTFNWTKTIKMNTPRMLTSIIAYNEDIYCIGGYIDKIVEYKENEDDEEPYCVECSSIDCHTIERYNPKTEKWYNDVTDLHDVRNNSSLVVFGDELYVIGGDDKDCVATNNVDVYNHITNRWKMVKQNKLYKTEPASATFVRK</sequence>
<dbReference type="Proteomes" id="UP000217350">
    <property type="component" value="Segment"/>
</dbReference>
<feature type="domain" description="BTB" evidence="3">
    <location>
        <begin position="2"/>
        <end position="66"/>
    </location>
</feature>
<proteinExistence type="predicted"/>
<keyword evidence="2" id="KW-0677">Repeat</keyword>